<reference evidence="4" key="1">
    <citation type="journal article" date="2019" name="Int. J. Syst. Evol. Microbiol.">
        <title>The Global Catalogue of Microorganisms (GCM) 10K type strain sequencing project: providing services to taxonomists for standard genome sequencing and annotation.</title>
        <authorList>
            <consortium name="The Broad Institute Genomics Platform"/>
            <consortium name="The Broad Institute Genome Sequencing Center for Infectious Disease"/>
            <person name="Wu L."/>
            <person name="Ma J."/>
        </authorList>
    </citation>
    <scope>NUCLEOTIDE SEQUENCE [LARGE SCALE GENOMIC DNA]</scope>
    <source>
        <strain evidence="4">CGMCC 1.12702</strain>
    </source>
</reference>
<dbReference type="RefSeq" id="WP_380931324.1">
    <property type="nucleotide sequence ID" value="NZ_JBHUGS010000005.1"/>
</dbReference>
<evidence type="ECO:0000313" key="4">
    <source>
        <dbReference type="Proteomes" id="UP001597400"/>
    </source>
</evidence>
<evidence type="ECO:0000259" key="2">
    <source>
        <dbReference type="SMART" id="SM00903"/>
    </source>
</evidence>
<sequence length="174" mass="18220">MTTATDLDIPPATDTATLAAAVRVALRRMAKSVTVITALHNGRRYAMAATAVDALSMDPPSMIVSVNRSASLHAPLAAGADFCINVLGAMHEDVSRACGGGASGEDRFATGNWITGPRGLPMLADAQAAFVCHNDVSLGYGTHGLFIGRLVDVRSYGDVDPLVYLDGRYTRLAE</sequence>
<dbReference type="Gene3D" id="2.30.110.10">
    <property type="entry name" value="Electron Transport, Fmn-binding Protein, Chain A"/>
    <property type="match status" value="1"/>
</dbReference>
<evidence type="ECO:0000256" key="1">
    <source>
        <dbReference type="ARBA" id="ARBA00023002"/>
    </source>
</evidence>
<evidence type="ECO:0000313" key="3">
    <source>
        <dbReference type="EMBL" id="MFD1952275.1"/>
    </source>
</evidence>
<organism evidence="3 4">
    <name type="scientific">Sphingomonas arantia</name>
    <dbReference type="NCBI Taxonomy" id="1460676"/>
    <lineage>
        <taxon>Bacteria</taxon>
        <taxon>Pseudomonadati</taxon>
        <taxon>Pseudomonadota</taxon>
        <taxon>Alphaproteobacteria</taxon>
        <taxon>Sphingomonadales</taxon>
        <taxon>Sphingomonadaceae</taxon>
        <taxon>Sphingomonas</taxon>
    </lineage>
</organism>
<dbReference type="EC" id="1.-.-.-" evidence="3"/>
<dbReference type="PANTHER" id="PTHR30466">
    <property type="entry name" value="FLAVIN REDUCTASE"/>
    <property type="match status" value="1"/>
</dbReference>
<name>A0ABW4TZU5_9SPHN</name>
<dbReference type="EMBL" id="JBHUGS010000005">
    <property type="protein sequence ID" value="MFD1952275.1"/>
    <property type="molecule type" value="Genomic_DNA"/>
</dbReference>
<comment type="caution">
    <text evidence="3">The sequence shown here is derived from an EMBL/GenBank/DDBJ whole genome shotgun (WGS) entry which is preliminary data.</text>
</comment>
<keyword evidence="4" id="KW-1185">Reference proteome</keyword>
<dbReference type="SUPFAM" id="SSF50475">
    <property type="entry name" value="FMN-binding split barrel"/>
    <property type="match status" value="1"/>
</dbReference>
<protein>
    <submittedName>
        <fullName evidence="3">Flavin reductase family protein</fullName>
        <ecNumber evidence="3">1.-.-.-</ecNumber>
    </submittedName>
</protein>
<dbReference type="SMART" id="SM00903">
    <property type="entry name" value="Flavin_Reduct"/>
    <property type="match status" value="1"/>
</dbReference>
<accession>A0ABW4TZU5</accession>
<dbReference type="InterPro" id="IPR012349">
    <property type="entry name" value="Split_barrel_FMN-bd"/>
</dbReference>
<dbReference type="PANTHER" id="PTHR30466:SF1">
    <property type="entry name" value="FMN REDUCTASE (NADH) RUTF"/>
    <property type="match status" value="1"/>
</dbReference>
<dbReference type="GO" id="GO:0016491">
    <property type="term" value="F:oxidoreductase activity"/>
    <property type="evidence" value="ECO:0007669"/>
    <property type="project" value="UniProtKB-KW"/>
</dbReference>
<dbReference type="Proteomes" id="UP001597400">
    <property type="component" value="Unassembled WGS sequence"/>
</dbReference>
<feature type="domain" description="Flavin reductase like" evidence="2">
    <location>
        <begin position="26"/>
        <end position="171"/>
    </location>
</feature>
<dbReference type="InterPro" id="IPR050268">
    <property type="entry name" value="NADH-dep_flavin_reductase"/>
</dbReference>
<dbReference type="Pfam" id="PF01613">
    <property type="entry name" value="Flavin_Reduct"/>
    <property type="match status" value="1"/>
</dbReference>
<proteinExistence type="predicted"/>
<keyword evidence="1 3" id="KW-0560">Oxidoreductase</keyword>
<dbReference type="InterPro" id="IPR002563">
    <property type="entry name" value="Flavin_Rdtase-like_dom"/>
</dbReference>
<gene>
    <name evidence="3" type="ORF">ACFSGX_15985</name>
</gene>